<feature type="transmembrane region" description="Helical" evidence="12">
    <location>
        <begin position="727"/>
        <end position="745"/>
    </location>
</feature>
<dbReference type="FunFam" id="1.20.1560.10:FF:000044">
    <property type="entry name" value="ABC transporter B family member 9"/>
    <property type="match status" value="1"/>
</dbReference>
<evidence type="ECO:0000256" key="12">
    <source>
        <dbReference type="SAM" id="Phobius"/>
    </source>
</evidence>
<keyword evidence="3" id="KW-0813">Transport</keyword>
<protein>
    <recommendedName>
        <fullName evidence="17">ABC transporter B family member 4-like</fullName>
    </recommendedName>
</protein>
<keyword evidence="5" id="KW-0677">Repeat</keyword>
<evidence type="ECO:0000259" key="14">
    <source>
        <dbReference type="PROSITE" id="PS50929"/>
    </source>
</evidence>
<evidence type="ECO:0000256" key="1">
    <source>
        <dbReference type="ARBA" id="ARBA00004651"/>
    </source>
</evidence>
<keyword evidence="4 12" id="KW-0812">Transmembrane</keyword>
<evidence type="ECO:0000256" key="5">
    <source>
        <dbReference type="ARBA" id="ARBA00022737"/>
    </source>
</evidence>
<evidence type="ECO:0008006" key="17">
    <source>
        <dbReference type="Google" id="ProtNLM"/>
    </source>
</evidence>
<dbReference type="Gene3D" id="3.40.50.300">
    <property type="entry name" value="P-loop containing nucleotide triphosphate hydrolases"/>
    <property type="match status" value="2"/>
</dbReference>
<feature type="transmembrane region" description="Helical" evidence="12">
    <location>
        <begin position="909"/>
        <end position="931"/>
    </location>
</feature>
<dbReference type="InterPro" id="IPR003593">
    <property type="entry name" value="AAA+_ATPase"/>
</dbReference>
<evidence type="ECO:0000256" key="4">
    <source>
        <dbReference type="ARBA" id="ARBA00022692"/>
    </source>
</evidence>
<feature type="region of interest" description="Disordered" evidence="11">
    <location>
        <begin position="1"/>
        <end position="36"/>
    </location>
</feature>
<feature type="transmembrane region" description="Helical" evidence="12">
    <location>
        <begin position="816"/>
        <end position="843"/>
    </location>
</feature>
<feature type="compositionally biased region" description="Basic and acidic residues" evidence="11">
    <location>
        <begin position="24"/>
        <end position="36"/>
    </location>
</feature>
<organism evidence="15 16">
    <name type="scientific">Punica granatum</name>
    <name type="common">Pomegranate</name>
    <dbReference type="NCBI Taxonomy" id="22663"/>
    <lineage>
        <taxon>Eukaryota</taxon>
        <taxon>Viridiplantae</taxon>
        <taxon>Streptophyta</taxon>
        <taxon>Embryophyta</taxon>
        <taxon>Tracheophyta</taxon>
        <taxon>Spermatophyta</taxon>
        <taxon>Magnoliopsida</taxon>
        <taxon>eudicotyledons</taxon>
        <taxon>Gunneridae</taxon>
        <taxon>Pentapetalae</taxon>
        <taxon>rosids</taxon>
        <taxon>malvids</taxon>
        <taxon>Myrtales</taxon>
        <taxon>Lythraceae</taxon>
        <taxon>Punica</taxon>
    </lineage>
</organism>
<keyword evidence="8 12" id="KW-1133">Transmembrane helix</keyword>
<dbReference type="EMBL" id="MTKT01002440">
    <property type="protein sequence ID" value="OWM79722.1"/>
    <property type="molecule type" value="Genomic_DNA"/>
</dbReference>
<dbReference type="InterPro" id="IPR017871">
    <property type="entry name" value="ABC_transporter-like_CS"/>
</dbReference>
<proteinExistence type="inferred from homology"/>
<dbReference type="InterPro" id="IPR003439">
    <property type="entry name" value="ABC_transporter-like_ATP-bd"/>
</dbReference>
<evidence type="ECO:0000256" key="11">
    <source>
        <dbReference type="SAM" id="MobiDB-lite"/>
    </source>
</evidence>
<feature type="domain" description="ABC transporter" evidence="13">
    <location>
        <begin position="380"/>
        <end position="616"/>
    </location>
</feature>
<dbReference type="CDD" id="cd18577">
    <property type="entry name" value="ABC_6TM_Pgp_ABCB1_D1_like"/>
    <property type="match status" value="1"/>
</dbReference>
<dbReference type="FunFam" id="3.40.50.300:FF:000066">
    <property type="entry name" value="ABC transporter B family member 1"/>
    <property type="match status" value="2"/>
</dbReference>
<dbReference type="PROSITE" id="PS50893">
    <property type="entry name" value="ABC_TRANSPORTER_2"/>
    <property type="match status" value="2"/>
</dbReference>
<keyword evidence="6" id="KW-0547">Nucleotide-binding</keyword>
<feature type="transmembrane region" description="Helical" evidence="12">
    <location>
        <begin position="207"/>
        <end position="224"/>
    </location>
</feature>
<feature type="transmembrane region" description="Helical" evidence="12">
    <location>
        <begin position="685"/>
        <end position="715"/>
    </location>
</feature>
<dbReference type="InterPro" id="IPR011527">
    <property type="entry name" value="ABC1_TM_dom"/>
</dbReference>
<feature type="domain" description="ABC transmembrane type-1" evidence="14">
    <location>
        <begin position="58"/>
        <end position="345"/>
    </location>
</feature>
<dbReference type="PROSITE" id="PS00211">
    <property type="entry name" value="ABC_TRANSPORTER_1"/>
    <property type="match status" value="2"/>
</dbReference>
<evidence type="ECO:0000259" key="13">
    <source>
        <dbReference type="PROSITE" id="PS50893"/>
    </source>
</evidence>
<comment type="caution">
    <text evidence="15">The sequence shown here is derived from an EMBL/GenBank/DDBJ whole genome shotgun (WGS) entry which is preliminary data.</text>
</comment>
<dbReference type="GO" id="GO:0005743">
    <property type="term" value="C:mitochondrial inner membrane"/>
    <property type="evidence" value="ECO:0007669"/>
    <property type="project" value="TreeGrafter"/>
</dbReference>
<feature type="domain" description="ABC transmembrane type-1" evidence="14">
    <location>
        <begin position="687"/>
        <end position="973"/>
    </location>
</feature>
<dbReference type="SUPFAM" id="SSF52540">
    <property type="entry name" value="P-loop containing nucleoside triphosphate hydrolases"/>
    <property type="match status" value="2"/>
</dbReference>
<sequence length="1266" mass="137438">MAVENGLKGSYPGTGGEAATTMSKRPEDQTRKGDEKANTVPLHKLFSYADRTDILLMIVGTISAIGNGTSVPLMIVLFGDVIDSFGQNQKNGDVVEVVSKVSLKYVYLAIGSGVAAFLQVASWMVTGERQAARIRGLYLQTILRQDVAFFDKETNTGEVVGRMSGDTVLIQDAMGEKVGKFLQLSSTFFGGFIIAFVKGWLLTMVMLSAIPLLVMAGGTMSLFISKMASRGQAAYAKAANIVEQTVGSIRTVASFTGEKQAIVNYNTFLIQAYNSGVYEGLAAGLGIGIVFSIYLCSYALAIWYGGKLILEKGYTGGEVLTVIVTVLTGSTSLGQASPCMSAFAAGRAAAYKMFETIHRRPDIDSYNMRGKTLDDIQGDIELKDVYFSYPARPDEQIFNGFSLSIPSGTTAALVGQSGSGKSTVISLIGRFYDPMGGEILIDRINLRDFQLKWIRSKIGLVSQEPVLFSCSIRDNITYGKEDATPEEIQRAAELANTSNFINLLPQRFETIVGDRGMLLSGGQKQRIAIARAILKDPRILLLDEATSSLDAESERIVQKALDRIMVNRTTVIVARRLSTIRNADMIAVIYHGKIVEKVNKVSEPSMDVGNMSEITEFNRELTWSQRMSMTSRGSSVGISSQHSLSTGLTIPDSTYPESPVPQGAEKPPEVPVRRLAYLNKPEIPVLLLGVIAAVINGVIFPIFGILMSCVIKTYFEPPHKLRKDSKFWALIFVVLGVVSLLAYPARTYLFAVAGCKLIARVRSMCFEKVVHMEVGWFDEPQHSSGAIGARLSADAATIRSLVGDALGLLVQNTASAVARLVIAFIASWQLAFIILVLIPLVGVNAYVQGKFMKGFSADAKMMYEEASQVATDVVGSIRTVASFCLEEKMMQHYKKKCEGPMKTGIRQGLVSGISFGVSIFLMYCMYASSFYAGARLVEAGQTTFSDVFQVFLALSMAAIGISRSSSLGPDSTKAKAAAASIFSLINRKSKIDPGDESGMTLQDVKGEIELCHMSFKYPSRPDCQIFRDLSLAIHSGQAVALVGESGSGKSTVIALLQRFYDPDSGHITFDGVDIQKLQLKWLRQQMGLVSQEPVLFNDTIRANIAYGKEGIATESEILAASELANAHKFISSLQKGYDTVVGERGLQLSGGQKQRVAIARAIVKTPKILLLDEATSALDAESEKVVQDALDRVMVYRTTVVVAHRLSTIKNADMIAVFKNGLIAEKGKHDELINIKDGFYASLVSLPTCVSTARAVFIEQELDEVF</sequence>
<evidence type="ECO:0000256" key="2">
    <source>
        <dbReference type="ARBA" id="ARBA00007577"/>
    </source>
</evidence>
<dbReference type="SUPFAM" id="SSF90123">
    <property type="entry name" value="ABC transporter transmembrane region"/>
    <property type="match status" value="2"/>
</dbReference>
<feature type="transmembrane region" description="Helical" evidence="12">
    <location>
        <begin position="181"/>
        <end position="201"/>
    </location>
</feature>
<dbReference type="InterPro" id="IPR027417">
    <property type="entry name" value="P-loop_NTPase"/>
</dbReference>
<reference evidence="16" key="1">
    <citation type="journal article" date="2017" name="Plant J.">
        <title>The pomegranate (Punica granatum L.) genome and the genomics of punicalagin biosynthesis.</title>
        <authorList>
            <person name="Qin G."/>
            <person name="Xu C."/>
            <person name="Ming R."/>
            <person name="Tang H."/>
            <person name="Guyot R."/>
            <person name="Kramer E.M."/>
            <person name="Hu Y."/>
            <person name="Yi X."/>
            <person name="Qi Y."/>
            <person name="Xu X."/>
            <person name="Gao Z."/>
            <person name="Pan H."/>
            <person name="Jian J."/>
            <person name="Tian Y."/>
            <person name="Yue Z."/>
            <person name="Xu Y."/>
        </authorList>
    </citation>
    <scope>NUCLEOTIDE SEQUENCE [LARGE SCALE GENOMIC DNA]</scope>
    <source>
        <strain evidence="16">cv. Dabenzi</strain>
    </source>
</reference>
<feature type="domain" description="ABC transporter" evidence="13">
    <location>
        <begin position="1008"/>
        <end position="1245"/>
    </location>
</feature>
<keyword evidence="7" id="KW-0067">ATP-binding</keyword>
<evidence type="ECO:0000256" key="9">
    <source>
        <dbReference type="ARBA" id="ARBA00023136"/>
    </source>
</evidence>
<evidence type="ECO:0000256" key="7">
    <source>
        <dbReference type="ARBA" id="ARBA00022840"/>
    </source>
</evidence>
<dbReference type="SMART" id="SM00382">
    <property type="entry name" value="AAA"/>
    <property type="match status" value="2"/>
</dbReference>
<evidence type="ECO:0000313" key="15">
    <source>
        <dbReference type="EMBL" id="OWM79722.1"/>
    </source>
</evidence>
<feature type="transmembrane region" description="Helical" evidence="12">
    <location>
        <begin position="54"/>
        <end position="78"/>
    </location>
</feature>
<evidence type="ECO:0000313" key="16">
    <source>
        <dbReference type="Proteomes" id="UP000197138"/>
    </source>
</evidence>
<dbReference type="GO" id="GO:0005524">
    <property type="term" value="F:ATP binding"/>
    <property type="evidence" value="ECO:0007669"/>
    <property type="project" value="UniProtKB-KW"/>
</dbReference>
<evidence type="ECO:0000256" key="3">
    <source>
        <dbReference type="ARBA" id="ARBA00022448"/>
    </source>
</evidence>
<evidence type="ECO:0000256" key="10">
    <source>
        <dbReference type="ARBA" id="ARBA00023180"/>
    </source>
</evidence>
<dbReference type="Pfam" id="PF00005">
    <property type="entry name" value="ABC_tran"/>
    <property type="match status" value="2"/>
</dbReference>
<comment type="similarity">
    <text evidence="2">Belongs to the ABC transporter superfamily. ABCB family. Multidrug resistance exporter (TC 3.A.1.201) subfamily.</text>
</comment>
<dbReference type="AlphaFoldDB" id="A0A218X5T2"/>
<feature type="transmembrane region" description="Helical" evidence="12">
    <location>
        <begin position="281"/>
        <end position="304"/>
    </location>
</feature>
<dbReference type="GO" id="GO:0005886">
    <property type="term" value="C:plasma membrane"/>
    <property type="evidence" value="ECO:0007669"/>
    <property type="project" value="UniProtKB-SubCell"/>
</dbReference>
<name>A0A218X5T2_PUNGR</name>
<dbReference type="GO" id="GO:0016887">
    <property type="term" value="F:ATP hydrolysis activity"/>
    <property type="evidence" value="ECO:0007669"/>
    <property type="project" value="InterPro"/>
</dbReference>
<evidence type="ECO:0000256" key="8">
    <source>
        <dbReference type="ARBA" id="ARBA00022989"/>
    </source>
</evidence>
<dbReference type="GO" id="GO:0010329">
    <property type="term" value="F:auxin efflux transmembrane transporter activity"/>
    <property type="evidence" value="ECO:0007669"/>
    <property type="project" value="UniProtKB-ARBA"/>
</dbReference>
<dbReference type="GO" id="GO:0090374">
    <property type="term" value="P:oligopeptide export from mitochondrion"/>
    <property type="evidence" value="ECO:0007669"/>
    <property type="project" value="TreeGrafter"/>
</dbReference>
<dbReference type="GO" id="GO:0015421">
    <property type="term" value="F:ABC-type oligopeptide transporter activity"/>
    <property type="evidence" value="ECO:0007669"/>
    <property type="project" value="TreeGrafter"/>
</dbReference>
<dbReference type="InterPro" id="IPR039421">
    <property type="entry name" value="Type_1_exporter"/>
</dbReference>
<accession>A0A218X5T2</accession>
<dbReference type="CDD" id="cd03249">
    <property type="entry name" value="ABC_MTABC3_MDL1_MDL2"/>
    <property type="match status" value="2"/>
</dbReference>
<dbReference type="PANTHER" id="PTHR43394">
    <property type="entry name" value="ATP-DEPENDENT PERMEASE MDL1, MITOCHONDRIAL"/>
    <property type="match status" value="1"/>
</dbReference>
<comment type="subcellular location">
    <subcellularLocation>
        <location evidence="1">Cell membrane</location>
        <topology evidence="1">Multi-pass membrane protein</topology>
    </subcellularLocation>
</comment>
<keyword evidence="9 12" id="KW-0472">Membrane</keyword>
<gene>
    <name evidence="15" type="ORF">CDL15_Pgr023134</name>
</gene>
<dbReference type="Proteomes" id="UP000197138">
    <property type="component" value="Unassembled WGS sequence"/>
</dbReference>
<dbReference type="Gene3D" id="1.20.1560.10">
    <property type="entry name" value="ABC transporter type 1, transmembrane domain"/>
    <property type="match status" value="1"/>
</dbReference>
<evidence type="ECO:0000256" key="6">
    <source>
        <dbReference type="ARBA" id="ARBA00022741"/>
    </source>
</evidence>
<keyword evidence="10" id="KW-0325">Glycoprotein</keyword>
<dbReference type="PROSITE" id="PS50929">
    <property type="entry name" value="ABC_TM1F"/>
    <property type="match status" value="2"/>
</dbReference>
<dbReference type="InterPro" id="IPR036640">
    <property type="entry name" value="ABC1_TM_sf"/>
</dbReference>
<dbReference type="PANTHER" id="PTHR43394:SF16">
    <property type="entry name" value="ABC TRANSPORTER B FAMILY MEMBER 4-LIKE ISOFORM X1"/>
    <property type="match status" value="1"/>
</dbReference>
<dbReference type="FunFam" id="1.20.1560.10:FF:000009">
    <property type="entry name" value="ABC transporter B family member 1"/>
    <property type="match status" value="1"/>
</dbReference>
<dbReference type="CDD" id="cd18578">
    <property type="entry name" value="ABC_6TM_Pgp_ABCB1_D2_like"/>
    <property type="match status" value="1"/>
</dbReference>
<dbReference type="GO" id="GO:0010328">
    <property type="term" value="F:auxin influx transmembrane transporter activity"/>
    <property type="evidence" value="ECO:0007669"/>
    <property type="project" value="UniProtKB-ARBA"/>
</dbReference>
<dbReference type="Pfam" id="PF00664">
    <property type="entry name" value="ABC_membrane"/>
    <property type="match status" value="2"/>
</dbReference>
<feature type="transmembrane region" description="Helical" evidence="12">
    <location>
        <begin position="105"/>
        <end position="125"/>
    </location>
</feature>